<dbReference type="Proteomes" id="UP000183832">
    <property type="component" value="Unassembled WGS sequence"/>
</dbReference>
<accession>A0A1J1IRG3</accession>
<keyword evidence="4" id="KW-1185">Reference proteome</keyword>
<reference evidence="3 4" key="1">
    <citation type="submission" date="2015-04" db="EMBL/GenBank/DDBJ databases">
        <authorList>
            <person name="Syromyatnikov M.Y."/>
            <person name="Popov V.N."/>
        </authorList>
    </citation>
    <scope>NUCLEOTIDE SEQUENCE [LARGE SCALE GENOMIC DNA]</scope>
</reference>
<dbReference type="EMBL" id="CVRI01000055">
    <property type="protein sequence ID" value="CRL01105.1"/>
    <property type="molecule type" value="Genomic_DNA"/>
</dbReference>
<keyword evidence="1" id="KW-1133">Transmembrane helix</keyword>
<feature type="transmembrane region" description="Helical" evidence="1">
    <location>
        <begin position="306"/>
        <end position="324"/>
    </location>
</feature>
<evidence type="ECO:0000256" key="1">
    <source>
        <dbReference type="SAM" id="Phobius"/>
    </source>
</evidence>
<feature type="transmembrane region" description="Helical" evidence="1">
    <location>
        <begin position="182"/>
        <end position="199"/>
    </location>
</feature>
<feature type="signal peptide" evidence="2">
    <location>
        <begin position="1"/>
        <end position="18"/>
    </location>
</feature>
<evidence type="ECO:0000313" key="4">
    <source>
        <dbReference type="Proteomes" id="UP000183832"/>
    </source>
</evidence>
<keyword evidence="2" id="KW-0732">Signal</keyword>
<dbReference type="OrthoDB" id="7791031at2759"/>
<protein>
    <submittedName>
        <fullName evidence="3">CLUMA_CG014501, isoform A</fullName>
    </submittedName>
</protein>
<name>A0A1J1IRG3_9DIPT</name>
<evidence type="ECO:0000313" key="3">
    <source>
        <dbReference type="EMBL" id="CRL01105.1"/>
    </source>
</evidence>
<organism evidence="3 4">
    <name type="scientific">Clunio marinus</name>
    <dbReference type="NCBI Taxonomy" id="568069"/>
    <lineage>
        <taxon>Eukaryota</taxon>
        <taxon>Metazoa</taxon>
        <taxon>Ecdysozoa</taxon>
        <taxon>Arthropoda</taxon>
        <taxon>Hexapoda</taxon>
        <taxon>Insecta</taxon>
        <taxon>Pterygota</taxon>
        <taxon>Neoptera</taxon>
        <taxon>Endopterygota</taxon>
        <taxon>Diptera</taxon>
        <taxon>Nematocera</taxon>
        <taxon>Chironomoidea</taxon>
        <taxon>Chironomidae</taxon>
        <taxon>Clunio</taxon>
    </lineage>
</organism>
<feature type="transmembrane region" description="Helical" evidence="1">
    <location>
        <begin position="149"/>
        <end position="170"/>
    </location>
</feature>
<evidence type="ECO:0000256" key="2">
    <source>
        <dbReference type="SAM" id="SignalP"/>
    </source>
</evidence>
<gene>
    <name evidence="3" type="ORF">CLUMA_CG014501</name>
</gene>
<proteinExistence type="predicted"/>
<keyword evidence="1" id="KW-0472">Membrane</keyword>
<sequence>MKFYIFITILLSSHLAASQVKSKYNKHPYEIDLGDLKYELKPVEEKGKEKKSLDCDSYYRRIVKYIFAPKRFEKSNSNSKFYNANVPLKITDEQYEMIVKMGCDGLNLNEIDDIIAEVFEQSVENYDLPVAQIIIEHYSHQFIESLPSMTSSIMLLVSLLIIVFALNRVYYSSSKLTFSARILFLFLAICACSFSMSYFDCLNDLEVEELVKLSKEKSGNNPCKDYHGERENFFSSLRVTLFGSSENKCLEHMRKTLKTSKKYCDPLEVFSKWIGKIQMSYFSSIFGQFFDIFTNASSSSNVITRILIWVVGGVVLAVFLLFVVKDVIKHFIQGMFNTVRNTNVYETSNTQQSPSNASHEYSALSNKIDKILNEHVELKRELSIIRECSVDRVLPEIKKPSIKSGEEIN</sequence>
<dbReference type="AlphaFoldDB" id="A0A1J1IRG3"/>
<feature type="chain" id="PRO_5012904688" evidence="2">
    <location>
        <begin position="19"/>
        <end position="409"/>
    </location>
</feature>
<keyword evidence="1" id="KW-0812">Transmembrane</keyword>